<dbReference type="GO" id="GO:0006508">
    <property type="term" value="P:proteolysis"/>
    <property type="evidence" value="ECO:0007669"/>
    <property type="project" value="UniProtKB-KW"/>
</dbReference>
<keyword evidence="11" id="KW-0720">Serine protease</keyword>
<protein>
    <recommendedName>
        <fullName evidence="5">Probable periplasmic serine endoprotease DegP-like</fullName>
        <ecNumber evidence="4">3.4.21.107</ecNumber>
    </recommendedName>
    <alternativeName>
        <fullName evidence="13">Protease Do</fullName>
    </alternativeName>
</protein>
<feature type="region of interest" description="Disordered" evidence="14">
    <location>
        <begin position="113"/>
        <end position="133"/>
    </location>
</feature>
<evidence type="ECO:0000313" key="17">
    <source>
        <dbReference type="EMBL" id="MDQ0531744.1"/>
    </source>
</evidence>
<dbReference type="GO" id="GO:0008233">
    <property type="term" value="F:peptidase activity"/>
    <property type="evidence" value="ECO:0007669"/>
    <property type="project" value="UniProtKB-KW"/>
</dbReference>
<dbReference type="Pfam" id="PF13180">
    <property type="entry name" value="PDZ_2"/>
    <property type="match status" value="1"/>
</dbReference>
<name>A0ABU0ME79_9PROT</name>
<evidence type="ECO:0000256" key="13">
    <source>
        <dbReference type="ARBA" id="ARBA00032850"/>
    </source>
</evidence>
<evidence type="ECO:0000256" key="4">
    <source>
        <dbReference type="ARBA" id="ARBA00013035"/>
    </source>
</evidence>
<dbReference type="Proteomes" id="UP001244552">
    <property type="component" value="Unassembled WGS sequence"/>
</dbReference>
<sequence>MTTHPSSETSTRPNRLRRTVAALLLGSTVLTAPALAGWAASQAQNSAPPPAVAMVQDTPASFADLADKVTPAVVNIAATQEAKAEPRAKGVPNLPFPPGSPFEEFFRQFQDQMNQNGGQPDDQDQDRAPRGKVGALGSGFIIDPAGYVVTNNHVIDGASEITVTLHDGASMPATLVGRDAKTDIALLKVKSDKPLPYVDWADSSKTRVGDWVMAVGNPFGLGGTVTKGIVSARGRDIHSGPYDDYFQLDAAINRGNSGGPTFDLSGHVIGINTAIYSPNGGSVGIGFAIPSNLAKEVVAQLKDNGKVERGWLGVKIQEVTPDIADSVGLPAAKGALVADVTADSPAQRAGLKQGDVVLSYDGKPVETLRDLTRGVAETKAGNTVDVKVLREGREKTVAVRIDKLSEQTAVASADTAPAEHGEAAPVKGLKLAPLGAAERKRLGVGDDVHGVVVTGLASGADVPIRPGDVIERVGDTTVKNPADVRQQVAEAEKAGRSAVLMLINRQGNESFVALKLKA</sequence>
<dbReference type="RefSeq" id="WP_209978613.1">
    <property type="nucleotide sequence ID" value="NZ_JAGINO010000002.1"/>
</dbReference>
<comment type="caution">
    <text evidence="17">The sequence shown here is derived from an EMBL/GenBank/DDBJ whole genome shotgun (WGS) entry which is preliminary data.</text>
</comment>
<keyword evidence="8" id="KW-0677">Repeat</keyword>
<evidence type="ECO:0000256" key="7">
    <source>
        <dbReference type="ARBA" id="ARBA00022729"/>
    </source>
</evidence>
<keyword evidence="7 15" id="KW-0732">Signal</keyword>
<evidence type="ECO:0000256" key="15">
    <source>
        <dbReference type="SAM" id="SignalP"/>
    </source>
</evidence>
<dbReference type="InterPro" id="IPR001940">
    <property type="entry name" value="Peptidase_S1C"/>
</dbReference>
<evidence type="ECO:0000313" key="18">
    <source>
        <dbReference type="Proteomes" id="UP001244552"/>
    </source>
</evidence>
<reference evidence="17 18" key="1">
    <citation type="submission" date="2023-07" db="EMBL/GenBank/DDBJ databases">
        <title>Genomic Encyclopedia of Type Strains, Phase IV (KMG-IV): sequencing the most valuable type-strain genomes for metagenomic binning, comparative biology and taxonomic classification.</title>
        <authorList>
            <person name="Goeker M."/>
        </authorList>
    </citation>
    <scope>NUCLEOTIDE SEQUENCE [LARGE SCALE GENOMIC DNA]</scope>
    <source>
        <strain evidence="17 18">DSM 19922</strain>
    </source>
</reference>
<evidence type="ECO:0000256" key="12">
    <source>
        <dbReference type="ARBA" id="ARBA00023016"/>
    </source>
</evidence>
<dbReference type="EC" id="3.4.21.107" evidence="4"/>
<evidence type="ECO:0000259" key="16">
    <source>
        <dbReference type="PROSITE" id="PS50106"/>
    </source>
</evidence>
<dbReference type="PANTHER" id="PTHR22939:SF130">
    <property type="entry name" value="PERIPLASMIC SERINE ENDOPROTEASE DEGP-LIKE-RELATED"/>
    <property type="match status" value="1"/>
</dbReference>
<dbReference type="PANTHER" id="PTHR22939">
    <property type="entry name" value="SERINE PROTEASE FAMILY S1C HTRA-RELATED"/>
    <property type="match status" value="1"/>
</dbReference>
<evidence type="ECO:0000256" key="1">
    <source>
        <dbReference type="ARBA" id="ARBA00001772"/>
    </source>
</evidence>
<dbReference type="SMART" id="SM00228">
    <property type="entry name" value="PDZ"/>
    <property type="match status" value="2"/>
</dbReference>
<dbReference type="PRINTS" id="PR00834">
    <property type="entry name" value="PROTEASES2C"/>
</dbReference>
<evidence type="ECO:0000256" key="2">
    <source>
        <dbReference type="ARBA" id="ARBA00004418"/>
    </source>
</evidence>
<keyword evidence="6 17" id="KW-0645">Protease</keyword>
<evidence type="ECO:0000256" key="10">
    <source>
        <dbReference type="ARBA" id="ARBA00022801"/>
    </source>
</evidence>
<evidence type="ECO:0000256" key="11">
    <source>
        <dbReference type="ARBA" id="ARBA00022825"/>
    </source>
</evidence>
<dbReference type="EMBL" id="JAUSVU010000002">
    <property type="protein sequence ID" value="MDQ0531744.1"/>
    <property type="molecule type" value="Genomic_DNA"/>
</dbReference>
<dbReference type="InterPro" id="IPR036034">
    <property type="entry name" value="PDZ_sf"/>
</dbReference>
<proteinExistence type="inferred from homology"/>
<keyword evidence="10 17" id="KW-0378">Hydrolase</keyword>
<accession>A0ABU0ME79</accession>
<dbReference type="Gene3D" id="2.30.42.10">
    <property type="match status" value="2"/>
</dbReference>
<dbReference type="SUPFAM" id="SSF50156">
    <property type="entry name" value="PDZ domain-like"/>
    <property type="match status" value="2"/>
</dbReference>
<keyword evidence="9" id="KW-0574">Periplasm</keyword>
<dbReference type="InterPro" id="IPR011782">
    <property type="entry name" value="Pept_S1C_Do"/>
</dbReference>
<feature type="signal peptide" evidence="15">
    <location>
        <begin position="1"/>
        <end position="36"/>
    </location>
</feature>
<dbReference type="SUPFAM" id="SSF50494">
    <property type="entry name" value="Trypsin-like serine proteases"/>
    <property type="match status" value="1"/>
</dbReference>
<comment type="catalytic activity">
    <reaction evidence="1">
        <text>Acts on substrates that are at least partially unfolded. The cleavage site P1 residue is normally between a pair of hydrophobic residues, such as Val-|-Val.</text>
        <dbReference type="EC" id="3.4.21.107"/>
    </reaction>
</comment>
<evidence type="ECO:0000256" key="14">
    <source>
        <dbReference type="SAM" id="MobiDB-lite"/>
    </source>
</evidence>
<comment type="subcellular location">
    <subcellularLocation>
        <location evidence="2">Periplasm</location>
    </subcellularLocation>
</comment>
<dbReference type="InterPro" id="IPR009003">
    <property type="entry name" value="Peptidase_S1_PA"/>
</dbReference>
<gene>
    <name evidence="17" type="ORF">QO018_000580</name>
</gene>
<dbReference type="InterPro" id="IPR001478">
    <property type="entry name" value="PDZ"/>
</dbReference>
<evidence type="ECO:0000256" key="8">
    <source>
        <dbReference type="ARBA" id="ARBA00022737"/>
    </source>
</evidence>
<dbReference type="CDD" id="cd10839">
    <property type="entry name" value="cpPDZ1_DegP-like"/>
    <property type="match status" value="1"/>
</dbReference>
<evidence type="ECO:0000256" key="3">
    <source>
        <dbReference type="ARBA" id="ARBA00010541"/>
    </source>
</evidence>
<dbReference type="NCBIfam" id="TIGR02037">
    <property type="entry name" value="degP_htrA_DO"/>
    <property type="match status" value="1"/>
</dbReference>
<organism evidence="17 18">
    <name type="scientific">Azospirillum picis</name>
    <dbReference type="NCBI Taxonomy" id="488438"/>
    <lineage>
        <taxon>Bacteria</taxon>
        <taxon>Pseudomonadati</taxon>
        <taxon>Pseudomonadota</taxon>
        <taxon>Alphaproteobacteria</taxon>
        <taxon>Rhodospirillales</taxon>
        <taxon>Azospirillaceae</taxon>
        <taxon>Azospirillum</taxon>
    </lineage>
</organism>
<comment type="similarity">
    <text evidence="3">Belongs to the peptidase S1C family.</text>
</comment>
<feature type="domain" description="PDZ" evidence="16">
    <location>
        <begin position="296"/>
        <end position="392"/>
    </location>
</feature>
<dbReference type="Pfam" id="PF13365">
    <property type="entry name" value="Trypsin_2"/>
    <property type="match status" value="1"/>
</dbReference>
<dbReference type="Gene3D" id="2.40.10.120">
    <property type="match status" value="1"/>
</dbReference>
<keyword evidence="12" id="KW-0346">Stress response</keyword>
<feature type="chain" id="PRO_5046784847" description="Probable periplasmic serine endoprotease DegP-like" evidence="15">
    <location>
        <begin position="37"/>
        <end position="518"/>
    </location>
</feature>
<evidence type="ECO:0000256" key="9">
    <source>
        <dbReference type="ARBA" id="ARBA00022764"/>
    </source>
</evidence>
<evidence type="ECO:0000256" key="5">
    <source>
        <dbReference type="ARBA" id="ARBA00013958"/>
    </source>
</evidence>
<keyword evidence="18" id="KW-1185">Reference proteome</keyword>
<dbReference type="PROSITE" id="PS50106">
    <property type="entry name" value="PDZ"/>
    <property type="match status" value="1"/>
</dbReference>
<evidence type="ECO:0000256" key="6">
    <source>
        <dbReference type="ARBA" id="ARBA00022670"/>
    </source>
</evidence>